<accession>G7WHI5</accession>
<name>G7WHI5_DESOD</name>
<dbReference type="OrthoDB" id="9803187at2"/>
<dbReference type="NCBIfam" id="TIGR01440">
    <property type="entry name" value="TIGR01440 family protein"/>
    <property type="match status" value="1"/>
</dbReference>
<dbReference type="HOGENOM" id="CLU_106658_0_0_9"/>
<dbReference type="KEGG" id="dor:Desor_5532"/>
<dbReference type="Pfam" id="PF04260">
    <property type="entry name" value="DUF436"/>
    <property type="match status" value="1"/>
</dbReference>
<protein>
    <recommendedName>
        <fullName evidence="1">UPF0340 protein Desor_5532</fullName>
    </recommendedName>
</protein>
<dbReference type="HAMAP" id="MF_00800">
    <property type="entry name" value="UPF0340"/>
    <property type="match status" value="1"/>
</dbReference>
<sequence length="190" mass="21027">MDDFPSDKFQELANLWNEVLDAFFLKANLRARQILVLGCSTSEVVGHRIGQGSSLEVAEVLLPPLLERVHQLGIYLAVQGCEHINRALVVEEACLDYYKLEEVTVLPALHAGGAMTVKAWERFSSPLMVERIQGHAGIDIGDTFIGMHLRPVVIPIRIHVKELGEAHLTLARTRPRLIGGPRASYAECKG</sequence>
<dbReference type="RefSeq" id="WP_014187708.1">
    <property type="nucleotide sequence ID" value="NC_016584.1"/>
</dbReference>
<reference evidence="2 3" key="2">
    <citation type="journal article" date="2012" name="J. Bacteriol.">
        <title>Complete genome sequences of Desulfosporosinus orientis DSM765T, Desulfosporosinus youngiae DSM17734T, Desulfosporosinus meridiei DSM13257T, and Desulfosporosinus acidiphilus DSM22704T.</title>
        <authorList>
            <person name="Pester M."/>
            <person name="Brambilla E."/>
            <person name="Alazard D."/>
            <person name="Rattei T."/>
            <person name="Weinmaier T."/>
            <person name="Han J."/>
            <person name="Lucas S."/>
            <person name="Lapidus A."/>
            <person name="Cheng J.F."/>
            <person name="Goodwin L."/>
            <person name="Pitluck S."/>
            <person name="Peters L."/>
            <person name="Ovchinnikova G."/>
            <person name="Teshima H."/>
            <person name="Detter J.C."/>
            <person name="Han C.S."/>
            <person name="Tapia R."/>
            <person name="Land M.L."/>
            <person name="Hauser L."/>
            <person name="Kyrpides N.C."/>
            <person name="Ivanova N.N."/>
            <person name="Pagani I."/>
            <person name="Huntmann M."/>
            <person name="Wei C.L."/>
            <person name="Davenport K.W."/>
            <person name="Daligault H."/>
            <person name="Chain P.S."/>
            <person name="Chen A."/>
            <person name="Mavromatis K."/>
            <person name="Markowitz V."/>
            <person name="Szeto E."/>
            <person name="Mikhailova N."/>
            <person name="Pati A."/>
            <person name="Wagner M."/>
            <person name="Woyke T."/>
            <person name="Ollivier B."/>
            <person name="Klenk H.P."/>
            <person name="Spring S."/>
            <person name="Loy A."/>
        </authorList>
    </citation>
    <scope>NUCLEOTIDE SEQUENCE [LARGE SCALE GENOMIC DNA]</scope>
    <source>
        <strain evidence="3">ATCC 19365 / DSM 765 / NCIMB 8382 / VKM B-1628</strain>
    </source>
</reference>
<dbReference type="Gene3D" id="3.40.50.10360">
    <property type="entry name" value="Hypothetical protein TT1679"/>
    <property type="match status" value="1"/>
</dbReference>
<dbReference type="eggNOG" id="COG4475">
    <property type="taxonomic scope" value="Bacteria"/>
</dbReference>
<dbReference type="InterPro" id="IPR028345">
    <property type="entry name" value="Antibiotic_NAT-like"/>
</dbReference>
<dbReference type="PATRIC" id="fig|768706.3.peg.5637"/>
<dbReference type="STRING" id="768706.Desor_5532"/>
<dbReference type="InterPro" id="IPR006340">
    <property type="entry name" value="DUF436"/>
</dbReference>
<dbReference type="AlphaFoldDB" id="G7WHI5"/>
<evidence type="ECO:0000313" key="3">
    <source>
        <dbReference type="Proteomes" id="UP000006346"/>
    </source>
</evidence>
<evidence type="ECO:0000313" key="2">
    <source>
        <dbReference type="EMBL" id="AET70906.1"/>
    </source>
</evidence>
<dbReference type="EMBL" id="CP003108">
    <property type="protein sequence ID" value="AET70906.1"/>
    <property type="molecule type" value="Genomic_DNA"/>
</dbReference>
<proteinExistence type="inferred from homology"/>
<comment type="similarity">
    <text evidence="1">Belongs to the UPF0340 family.</text>
</comment>
<evidence type="ECO:0000256" key="1">
    <source>
        <dbReference type="HAMAP-Rule" id="MF_00800"/>
    </source>
</evidence>
<gene>
    <name evidence="2" type="ordered locus">Desor_5532</name>
</gene>
<dbReference type="SUPFAM" id="SSF110710">
    <property type="entry name" value="TTHA0583/YokD-like"/>
    <property type="match status" value="1"/>
</dbReference>
<dbReference type="Proteomes" id="UP000006346">
    <property type="component" value="Chromosome"/>
</dbReference>
<keyword evidence="3" id="KW-1185">Reference proteome</keyword>
<reference evidence="3" key="1">
    <citation type="submission" date="2011-11" db="EMBL/GenBank/DDBJ databases">
        <title>Complete sequence of Desulfosporosinus orientis DSM 765.</title>
        <authorList>
            <person name="Lucas S."/>
            <person name="Han J."/>
            <person name="Lapidus A."/>
            <person name="Cheng J.-F."/>
            <person name="Goodwin L."/>
            <person name="Pitluck S."/>
            <person name="Peters L."/>
            <person name="Ovchinnikova G."/>
            <person name="Teshima H."/>
            <person name="Detter J.C."/>
            <person name="Han C."/>
            <person name="Tapia R."/>
            <person name="Land M."/>
            <person name="Hauser L."/>
            <person name="Kyrpides N."/>
            <person name="Ivanova N."/>
            <person name="Pagani I."/>
            <person name="Pester M."/>
            <person name="Spring S."/>
            <person name="Ollivier B."/>
            <person name="Rattei T."/>
            <person name="Klenk H.-P."/>
            <person name="Wagner M."/>
            <person name="Loy A."/>
            <person name="Woyke T."/>
        </authorList>
    </citation>
    <scope>NUCLEOTIDE SEQUENCE [LARGE SCALE GENOMIC DNA]</scope>
    <source>
        <strain evidence="3">ATCC 19365 / DSM 765 / NCIMB 8382 / VKM B-1628</strain>
    </source>
</reference>
<organism evidence="2 3">
    <name type="scientific">Desulfosporosinus orientis (strain ATCC 19365 / DSM 765 / NCIMB 8382 / VKM B-1628 / Singapore I)</name>
    <name type="common">Desulfotomaculum orientis</name>
    <dbReference type="NCBI Taxonomy" id="768706"/>
    <lineage>
        <taxon>Bacteria</taxon>
        <taxon>Bacillati</taxon>
        <taxon>Bacillota</taxon>
        <taxon>Clostridia</taxon>
        <taxon>Eubacteriales</taxon>
        <taxon>Desulfitobacteriaceae</taxon>
        <taxon>Desulfosporosinus</taxon>
    </lineage>
</organism>
<dbReference type="PIRSF" id="PIRSF007510">
    <property type="entry name" value="UCP007510"/>
    <property type="match status" value="1"/>
</dbReference>